<dbReference type="EMBL" id="FQVH01000080">
    <property type="protein sequence ID" value="SHF94746.1"/>
    <property type="molecule type" value="Genomic_DNA"/>
</dbReference>
<dbReference type="PANTHER" id="PTHR34613">
    <property type="entry name" value="SLL0800 PROTEIN"/>
    <property type="match status" value="1"/>
</dbReference>
<protein>
    <recommendedName>
        <fullName evidence="5">Transposase, YhgA-like</fullName>
    </recommendedName>
</protein>
<organism evidence="3 4">
    <name type="scientific">Caldanaerobius fijiensis DSM 17918</name>
    <dbReference type="NCBI Taxonomy" id="1121256"/>
    <lineage>
        <taxon>Bacteria</taxon>
        <taxon>Bacillati</taxon>
        <taxon>Bacillota</taxon>
        <taxon>Clostridia</taxon>
        <taxon>Thermoanaerobacterales</taxon>
        <taxon>Thermoanaerobacteraceae</taxon>
        <taxon>Caldanaerobius</taxon>
    </lineage>
</organism>
<dbReference type="InterPro" id="IPR025587">
    <property type="entry name" value="DUF4351"/>
</dbReference>
<name>A0A1M5FTF0_9THEO</name>
<gene>
    <name evidence="3" type="ORF">SAMN02746089_02806</name>
</gene>
<sequence>MPQTYDLTLKSIFSEIADDIIVYLTGISLKKLEELNIEFVKVERRDSDMTFKCDTDTGEIAVHIEFQSENDKMMPCRMLRYALEIMEKHKLKPYQVVLYIGKDKAKMDNGINYTVGDNKLDYRYRIIDIGEIRFSDIAETNYFDLYSLLPIVDRKKRAEAGEKYLKMCVDLIKDAPVDVDEKRTILFRAELLSGIAYSKEVIKKIFEEVEKVLKLEELSSYKMIMEKGIEKGIEKGKTEVVLKLFNRKFKEFPRKYEELIKSADNEILEKITDDIFDIEKPEDL</sequence>
<keyword evidence="4" id="KW-1185">Reference proteome</keyword>
<dbReference type="STRING" id="1121256.SAMN02746089_02806"/>
<dbReference type="RefSeq" id="WP_073346680.1">
    <property type="nucleotide sequence ID" value="NZ_FQVH01000080.1"/>
</dbReference>
<evidence type="ECO:0000313" key="3">
    <source>
        <dbReference type="EMBL" id="SHF94746.1"/>
    </source>
</evidence>
<dbReference type="Proteomes" id="UP000184088">
    <property type="component" value="Unassembled WGS sequence"/>
</dbReference>
<dbReference type="AlphaFoldDB" id="A0A1M5FTF0"/>
<accession>A0A1M5FTF0</accession>
<dbReference type="Pfam" id="PF14261">
    <property type="entry name" value="DUF4351"/>
    <property type="match status" value="1"/>
</dbReference>
<dbReference type="Pfam" id="PF04754">
    <property type="entry name" value="Transposase_31"/>
    <property type="match status" value="1"/>
</dbReference>
<feature type="domain" description="DUF4351" evidence="2">
    <location>
        <begin position="230"/>
        <end position="284"/>
    </location>
</feature>
<evidence type="ECO:0000259" key="1">
    <source>
        <dbReference type="Pfam" id="PF04754"/>
    </source>
</evidence>
<dbReference type="OrthoDB" id="1730086at2"/>
<evidence type="ECO:0000313" key="4">
    <source>
        <dbReference type="Proteomes" id="UP000184088"/>
    </source>
</evidence>
<dbReference type="PANTHER" id="PTHR34613:SF1">
    <property type="entry name" value="SLL6017 PROTEIN"/>
    <property type="match status" value="1"/>
</dbReference>
<proteinExistence type="predicted"/>
<evidence type="ECO:0008006" key="5">
    <source>
        <dbReference type="Google" id="ProtNLM"/>
    </source>
</evidence>
<feature type="domain" description="Transposase (putative) YhgA-like" evidence="1">
    <location>
        <begin position="37"/>
        <end position="95"/>
    </location>
</feature>
<reference evidence="3 4" key="1">
    <citation type="submission" date="2016-11" db="EMBL/GenBank/DDBJ databases">
        <authorList>
            <person name="Jaros S."/>
            <person name="Januszkiewicz K."/>
            <person name="Wedrychowicz H."/>
        </authorList>
    </citation>
    <scope>NUCLEOTIDE SEQUENCE [LARGE SCALE GENOMIC DNA]</scope>
    <source>
        <strain evidence="3 4">DSM 17918</strain>
    </source>
</reference>
<dbReference type="InterPro" id="IPR006842">
    <property type="entry name" value="Transposase_31"/>
</dbReference>
<evidence type="ECO:0000259" key="2">
    <source>
        <dbReference type="Pfam" id="PF14261"/>
    </source>
</evidence>